<dbReference type="AlphaFoldDB" id="A0A191YP60"/>
<sequence length="437" mass="48457">MVITAKVYLFDLFVGGLLWDEDSQLGLFEYDPEFVKTGIEISPIHMPLAANQTYAFPSLNRETYKGLPATLADSLPDDFGNALIDAWLAKEGRDKSTFTPVERILYQGSRGMGGLEYRPALDGSAKASESIQIEALVELASEVLSQRESLADRLAKHDPNVDDAALQRLIQVGTSAGGARAKAVIAMNAAGEIRSGQVKAPKGFTYWLLKFDVAKNTDVLADSQGFGRVEYAYSLMAKEAGITMNPCELLQEGGRAHFLTKRFDRTDDGDKIHMATLCALDHADYKQPGGYSYEEAFSVMRVLGLSRQDAVEYYRRMVFNVVGRNQDDHTKNTSFLMDSQGTWTLSPAYDVSWSYQPGSFWVETHQMTVNGKRDKFEIADLEAVAKQVRGMDASTIIKEVCAAVKRWREIAESVGVAPRLIDAIENTHRLYLGETLT</sequence>
<evidence type="ECO:0000313" key="6">
    <source>
        <dbReference type="EMBL" id="ANJ54662.1"/>
    </source>
</evidence>
<gene>
    <name evidence="6" type="ORF">PMA3_05550</name>
</gene>
<dbReference type="STRING" id="1853130.PMA3_05550"/>
<dbReference type="InterPro" id="IPR052028">
    <property type="entry name" value="HipA_Ser/Thr_kinase"/>
</dbReference>
<reference evidence="6 7" key="1">
    <citation type="journal article" date="2018" name="Syst. Appl. Microbiol.">
        <title>Pseudomonas silesiensis sp. nov. strain A3T isolated from a biological pesticide sewage treatment plant and analysis of the complete genome sequence.</title>
        <authorList>
            <person name="Kaminski M.A."/>
            <person name="Furmanczyk E.M."/>
            <person name="Sobczak A."/>
            <person name="Dziembowski A."/>
            <person name="Lipinski L."/>
        </authorList>
    </citation>
    <scope>NUCLEOTIDE SEQUENCE [LARGE SCALE GENOMIC DNA]</scope>
    <source>
        <strain evidence="6 7">A3</strain>
    </source>
</reference>
<name>A0A191YP60_9PSED</name>
<protein>
    <submittedName>
        <fullName evidence="6">Toxin HipA</fullName>
    </submittedName>
</protein>
<accession>A0A191YP60</accession>
<dbReference type="Proteomes" id="UP000078354">
    <property type="component" value="Chromosome"/>
</dbReference>
<keyword evidence="3" id="KW-0418">Kinase</keyword>
<comment type="similarity">
    <text evidence="1">Belongs to the HipA Ser/Thr kinase family.</text>
</comment>
<dbReference type="Pfam" id="PF07804">
    <property type="entry name" value="HipA_C"/>
    <property type="match status" value="1"/>
</dbReference>
<evidence type="ECO:0000313" key="7">
    <source>
        <dbReference type="Proteomes" id="UP000078354"/>
    </source>
</evidence>
<proteinExistence type="inferred from homology"/>
<dbReference type="InterPro" id="IPR017508">
    <property type="entry name" value="HipA_N1"/>
</dbReference>
<evidence type="ECO:0000256" key="2">
    <source>
        <dbReference type="ARBA" id="ARBA00022679"/>
    </source>
</evidence>
<dbReference type="Pfam" id="PF13657">
    <property type="entry name" value="Couple_hipA"/>
    <property type="match status" value="1"/>
</dbReference>
<evidence type="ECO:0000256" key="1">
    <source>
        <dbReference type="ARBA" id="ARBA00010164"/>
    </source>
</evidence>
<dbReference type="RefSeq" id="WP_064676232.1">
    <property type="nucleotide sequence ID" value="NZ_CP014870.1"/>
</dbReference>
<feature type="domain" description="HipA-like C-terminal" evidence="4">
    <location>
        <begin position="174"/>
        <end position="406"/>
    </location>
</feature>
<organism evidence="6 7">
    <name type="scientific">Pseudomonas silesiensis</name>
    <dbReference type="NCBI Taxonomy" id="1853130"/>
    <lineage>
        <taxon>Bacteria</taxon>
        <taxon>Pseudomonadati</taxon>
        <taxon>Pseudomonadota</taxon>
        <taxon>Gammaproteobacteria</taxon>
        <taxon>Pseudomonadales</taxon>
        <taxon>Pseudomonadaceae</taxon>
        <taxon>Pseudomonas</taxon>
    </lineage>
</organism>
<dbReference type="PANTHER" id="PTHR37419">
    <property type="entry name" value="SERINE/THREONINE-PROTEIN KINASE TOXIN HIPA"/>
    <property type="match status" value="1"/>
</dbReference>
<keyword evidence="2" id="KW-0808">Transferase</keyword>
<dbReference type="PANTHER" id="PTHR37419:SF8">
    <property type="entry name" value="TOXIN YJJJ"/>
    <property type="match status" value="1"/>
</dbReference>
<evidence type="ECO:0000259" key="5">
    <source>
        <dbReference type="Pfam" id="PF13657"/>
    </source>
</evidence>
<feature type="domain" description="HipA N-terminal subdomain 1" evidence="5">
    <location>
        <begin position="6"/>
        <end position="117"/>
    </location>
</feature>
<dbReference type="GO" id="GO:0004674">
    <property type="term" value="F:protein serine/threonine kinase activity"/>
    <property type="evidence" value="ECO:0007669"/>
    <property type="project" value="TreeGrafter"/>
</dbReference>
<dbReference type="Gene3D" id="1.10.1070.20">
    <property type="match status" value="1"/>
</dbReference>
<dbReference type="GO" id="GO:0005829">
    <property type="term" value="C:cytosol"/>
    <property type="evidence" value="ECO:0007669"/>
    <property type="project" value="TreeGrafter"/>
</dbReference>
<keyword evidence="7" id="KW-1185">Reference proteome</keyword>
<evidence type="ECO:0000256" key="3">
    <source>
        <dbReference type="ARBA" id="ARBA00022777"/>
    </source>
</evidence>
<evidence type="ECO:0000259" key="4">
    <source>
        <dbReference type="Pfam" id="PF07804"/>
    </source>
</evidence>
<dbReference type="InterPro" id="IPR012893">
    <property type="entry name" value="HipA-like_C"/>
</dbReference>
<dbReference type="KEGG" id="psil:PMA3_05550"/>
<dbReference type="EMBL" id="CP014870">
    <property type="protein sequence ID" value="ANJ54662.1"/>
    <property type="molecule type" value="Genomic_DNA"/>
</dbReference>